<dbReference type="EMBL" id="CAXAMN010025807">
    <property type="protein sequence ID" value="CAK9098495.1"/>
    <property type="molecule type" value="Genomic_DNA"/>
</dbReference>
<protein>
    <recommendedName>
        <fullName evidence="4">Secreted protein</fullName>
    </recommendedName>
</protein>
<sequence length="91" mass="10509">MRPCVTAPSARWPFAWWMAVQNMRCSSRGRQHPASTAWIGPSWTSEISLSLRWENRNSTCRTRVRSQPASTSTCRASLGRSWWMWCPPRAP</sequence>
<organism evidence="1 3">
    <name type="scientific">Durusdinium trenchii</name>
    <dbReference type="NCBI Taxonomy" id="1381693"/>
    <lineage>
        <taxon>Eukaryota</taxon>
        <taxon>Sar</taxon>
        <taxon>Alveolata</taxon>
        <taxon>Dinophyceae</taxon>
        <taxon>Suessiales</taxon>
        <taxon>Symbiodiniaceae</taxon>
        <taxon>Durusdinium</taxon>
    </lineage>
</organism>
<name>A0ABP0REC3_9DINO</name>
<evidence type="ECO:0008006" key="4">
    <source>
        <dbReference type="Google" id="ProtNLM"/>
    </source>
</evidence>
<evidence type="ECO:0000313" key="1">
    <source>
        <dbReference type="EMBL" id="CAK9098495.1"/>
    </source>
</evidence>
<dbReference type="EMBL" id="CAXAMN010025818">
    <property type="protein sequence ID" value="CAK9098551.1"/>
    <property type="molecule type" value="Genomic_DNA"/>
</dbReference>
<evidence type="ECO:0000313" key="2">
    <source>
        <dbReference type="EMBL" id="CAK9098551.1"/>
    </source>
</evidence>
<comment type="caution">
    <text evidence="1">The sequence shown here is derived from an EMBL/GenBank/DDBJ whole genome shotgun (WGS) entry which is preliminary data.</text>
</comment>
<dbReference type="Proteomes" id="UP001642484">
    <property type="component" value="Unassembled WGS sequence"/>
</dbReference>
<proteinExistence type="predicted"/>
<keyword evidence="3" id="KW-1185">Reference proteome</keyword>
<gene>
    <name evidence="1" type="ORF">CCMP2556_LOCUS46675</name>
    <name evidence="2" type="ORF">CCMP2556_LOCUS46698</name>
</gene>
<evidence type="ECO:0000313" key="3">
    <source>
        <dbReference type="Proteomes" id="UP001642484"/>
    </source>
</evidence>
<reference evidence="1 3" key="1">
    <citation type="submission" date="2024-02" db="EMBL/GenBank/DDBJ databases">
        <authorList>
            <person name="Chen Y."/>
            <person name="Shah S."/>
            <person name="Dougan E. K."/>
            <person name="Thang M."/>
            <person name="Chan C."/>
        </authorList>
    </citation>
    <scope>NUCLEOTIDE SEQUENCE [LARGE SCALE GENOMIC DNA]</scope>
</reference>
<accession>A0ABP0REC3</accession>